<reference evidence="1 2" key="1">
    <citation type="journal article" date="2020" name="ISME J.">
        <title>Comparative genomics reveals insights into cyanobacterial evolution and habitat adaptation.</title>
        <authorList>
            <person name="Chen M.Y."/>
            <person name="Teng W.K."/>
            <person name="Zhao L."/>
            <person name="Hu C.X."/>
            <person name="Zhou Y.K."/>
            <person name="Han B.P."/>
            <person name="Song L.R."/>
            <person name="Shu W.S."/>
        </authorList>
    </citation>
    <scope>NUCLEOTIDE SEQUENCE [LARGE SCALE GENOMIC DNA]</scope>
    <source>
        <strain evidence="1 2">FACHB-248</strain>
    </source>
</reference>
<sequence>MTDLEKAQHAASVFANYEFQGIAVWMIEETQTNYQVFGQPSSPIDLDRISHKSKQKYIVNVVGGLGTRYTAEEAYLMARSLERGD</sequence>
<accession>A0ABR8GWB1</accession>
<organism evidence="1 2">
    <name type="scientific">Scytonema hofmannii FACHB-248</name>
    <dbReference type="NCBI Taxonomy" id="1842502"/>
    <lineage>
        <taxon>Bacteria</taxon>
        <taxon>Bacillati</taxon>
        <taxon>Cyanobacteriota</taxon>
        <taxon>Cyanophyceae</taxon>
        <taxon>Nostocales</taxon>
        <taxon>Scytonemataceae</taxon>
        <taxon>Scytonema</taxon>
    </lineage>
</organism>
<evidence type="ECO:0000313" key="1">
    <source>
        <dbReference type="EMBL" id="MBD2607351.1"/>
    </source>
</evidence>
<dbReference type="EMBL" id="JACJTA010000061">
    <property type="protein sequence ID" value="MBD2607351.1"/>
    <property type="molecule type" value="Genomic_DNA"/>
</dbReference>
<name>A0ABR8GWB1_9CYAN</name>
<keyword evidence="2" id="KW-1185">Reference proteome</keyword>
<comment type="caution">
    <text evidence="1">The sequence shown here is derived from an EMBL/GenBank/DDBJ whole genome shotgun (WGS) entry which is preliminary data.</text>
</comment>
<dbReference type="Proteomes" id="UP000660380">
    <property type="component" value="Unassembled WGS sequence"/>
</dbReference>
<dbReference type="RefSeq" id="WP_029631614.1">
    <property type="nucleotide sequence ID" value="NZ_JACJTA010000061.1"/>
</dbReference>
<evidence type="ECO:0000313" key="2">
    <source>
        <dbReference type="Proteomes" id="UP000660380"/>
    </source>
</evidence>
<gene>
    <name evidence="1" type="ORF">H6G81_23180</name>
</gene>
<proteinExistence type="predicted"/>
<protein>
    <submittedName>
        <fullName evidence="1">Uncharacterized protein</fullName>
    </submittedName>
</protein>